<organism evidence="7 8">
    <name type="scientific">Mycolicibacillus trivialis</name>
    <dbReference type="NCBI Taxonomy" id="1798"/>
    <lineage>
        <taxon>Bacteria</taxon>
        <taxon>Bacillati</taxon>
        <taxon>Actinomycetota</taxon>
        <taxon>Actinomycetes</taxon>
        <taxon>Mycobacteriales</taxon>
        <taxon>Mycobacteriaceae</taxon>
        <taxon>Mycolicibacillus</taxon>
    </lineage>
</organism>
<protein>
    <submittedName>
        <fullName evidence="7">Tellurium resistance protein TerC</fullName>
    </submittedName>
</protein>
<comment type="similarity">
    <text evidence="2">Belongs to the TerC family.</text>
</comment>
<feature type="transmembrane region" description="Helical" evidence="6">
    <location>
        <begin position="131"/>
        <end position="148"/>
    </location>
</feature>
<accession>A0A1X2EI55</accession>
<feature type="transmembrane region" description="Helical" evidence="6">
    <location>
        <begin position="39"/>
        <end position="58"/>
    </location>
</feature>
<dbReference type="InterPro" id="IPR022369">
    <property type="entry name" value="Integral_membrane_TerC_rswitch"/>
</dbReference>
<evidence type="ECO:0000256" key="4">
    <source>
        <dbReference type="ARBA" id="ARBA00022989"/>
    </source>
</evidence>
<dbReference type="OrthoDB" id="5242957at2"/>
<keyword evidence="5 6" id="KW-0472">Membrane</keyword>
<dbReference type="PANTHER" id="PTHR30238:SF0">
    <property type="entry name" value="THYLAKOID MEMBRANE PROTEIN TERC, CHLOROPLASTIC"/>
    <property type="match status" value="1"/>
</dbReference>
<keyword evidence="4 6" id="KW-1133">Transmembrane helix</keyword>
<evidence type="ECO:0000256" key="3">
    <source>
        <dbReference type="ARBA" id="ARBA00022692"/>
    </source>
</evidence>
<dbReference type="AlphaFoldDB" id="A0A1X2EI55"/>
<dbReference type="EMBL" id="LQPZ01000030">
    <property type="protein sequence ID" value="ORX02804.1"/>
    <property type="molecule type" value="Genomic_DNA"/>
</dbReference>
<comment type="subcellular location">
    <subcellularLocation>
        <location evidence="1">Membrane</location>
        <topology evidence="1">Multi-pass membrane protein</topology>
    </subcellularLocation>
</comment>
<dbReference type="Pfam" id="PF03741">
    <property type="entry name" value="TerC"/>
    <property type="match status" value="1"/>
</dbReference>
<feature type="transmembrane region" description="Helical" evidence="6">
    <location>
        <begin position="6"/>
        <end position="27"/>
    </location>
</feature>
<evidence type="ECO:0000313" key="8">
    <source>
        <dbReference type="Proteomes" id="UP000193090"/>
    </source>
</evidence>
<feature type="transmembrane region" description="Helical" evidence="6">
    <location>
        <begin position="70"/>
        <end position="91"/>
    </location>
</feature>
<evidence type="ECO:0000256" key="6">
    <source>
        <dbReference type="SAM" id="Phobius"/>
    </source>
</evidence>
<feature type="transmembrane region" description="Helical" evidence="6">
    <location>
        <begin position="294"/>
        <end position="316"/>
    </location>
</feature>
<proteinExistence type="inferred from homology"/>
<keyword evidence="8" id="KW-1185">Reference proteome</keyword>
<evidence type="ECO:0000256" key="5">
    <source>
        <dbReference type="ARBA" id="ARBA00023136"/>
    </source>
</evidence>
<feature type="transmembrane region" description="Helical" evidence="6">
    <location>
        <begin position="193"/>
        <end position="216"/>
    </location>
</feature>
<feature type="transmembrane region" description="Helical" evidence="6">
    <location>
        <begin position="222"/>
        <end position="243"/>
    </location>
</feature>
<feature type="transmembrane region" description="Helical" evidence="6">
    <location>
        <begin position="103"/>
        <end position="125"/>
    </location>
</feature>
<dbReference type="PANTHER" id="PTHR30238">
    <property type="entry name" value="MEMBRANE BOUND PREDICTED REDOX MODULATOR"/>
    <property type="match status" value="1"/>
</dbReference>
<dbReference type="STRING" id="1798.AWC30_12095"/>
<keyword evidence="3 6" id="KW-0812">Transmembrane</keyword>
<feature type="transmembrane region" description="Helical" evidence="6">
    <location>
        <begin position="255"/>
        <end position="274"/>
    </location>
</feature>
<reference evidence="7 8" key="1">
    <citation type="submission" date="2016-01" db="EMBL/GenBank/DDBJ databases">
        <title>The new phylogeny of the genus Mycobacterium.</title>
        <authorList>
            <person name="Tarcisio F."/>
            <person name="Conor M."/>
            <person name="Antonella G."/>
            <person name="Elisabetta G."/>
            <person name="Giulia F.S."/>
            <person name="Sara T."/>
            <person name="Anna F."/>
            <person name="Clotilde B."/>
            <person name="Roberto B."/>
            <person name="Veronica D.S."/>
            <person name="Fabio R."/>
            <person name="Monica P."/>
            <person name="Olivier J."/>
            <person name="Enrico T."/>
            <person name="Nicola S."/>
        </authorList>
    </citation>
    <scope>NUCLEOTIDE SEQUENCE [LARGE SCALE GENOMIC DNA]</scope>
    <source>
        <strain evidence="7 8">DSM 44153</strain>
    </source>
</reference>
<dbReference type="NCBIfam" id="TIGR03718">
    <property type="entry name" value="R_switched_Alx"/>
    <property type="match status" value="1"/>
</dbReference>
<dbReference type="InterPro" id="IPR005496">
    <property type="entry name" value="Integral_membrane_TerC"/>
</dbReference>
<name>A0A1X2EI55_9MYCO</name>
<evidence type="ECO:0000313" key="7">
    <source>
        <dbReference type="EMBL" id="ORX02804.1"/>
    </source>
</evidence>
<gene>
    <name evidence="7" type="ORF">AWC30_12095</name>
</gene>
<dbReference type="RefSeq" id="WP_085110446.1">
    <property type="nucleotide sequence ID" value="NZ_JACKSN010000097.1"/>
</dbReference>
<comment type="caution">
    <text evidence="7">The sequence shown here is derived from an EMBL/GenBank/DDBJ whole genome shotgun (WGS) entry which is preliminary data.</text>
</comment>
<sequence length="332" mass="37036">MQVSTLEWIVTLTVAATILLFDVAIIARRPHEPSTRECAIALTGYLLLAVAFGLWVWFGHDRTYGMQFFAGWITEYSLSVDNLFVFVLIIASFKVPKRYEQEALFVGIVLALLLRGVFIALGAVAIQQFSWIFYIFGAFLLYTGITMARRPPSDEDAENKVVRFARTHFKATDDWSGLKLYVKQGGKRVITPMFLVVLALGTTDVIFALDSIPAVYGLTREPYLVFTANALALMGLRQLYFLLGKLLQRLVYLRQGLTFILCFIAVKMLLQALHSNDVPFLNGGRPIALAIPEIRTWVSLAVIAATIIITTVASLYKSRVVDGESARSPAVR</sequence>
<evidence type="ECO:0000256" key="2">
    <source>
        <dbReference type="ARBA" id="ARBA00007511"/>
    </source>
</evidence>
<evidence type="ECO:0000256" key="1">
    <source>
        <dbReference type="ARBA" id="ARBA00004141"/>
    </source>
</evidence>
<dbReference type="Proteomes" id="UP000193090">
    <property type="component" value="Unassembled WGS sequence"/>
</dbReference>
<dbReference type="GO" id="GO:0016020">
    <property type="term" value="C:membrane"/>
    <property type="evidence" value="ECO:0007669"/>
    <property type="project" value="UniProtKB-SubCell"/>
</dbReference>